<dbReference type="EMBL" id="JASDDP010000010">
    <property type="protein sequence ID" value="MDJ1645640.1"/>
    <property type="molecule type" value="Genomic_DNA"/>
</dbReference>
<keyword evidence="7" id="KW-1185">Reference proteome</keyword>
<dbReference type="AlphaFoldDB" id="A0AAJ1UWN6"/>
<dbReference type="Gene3D" id="3.30.70.60">
    <property type="match status" value="1"/>
</dbReference>
<reference evidence="6" key="1">
    <citation type="submission" date="2023-05" db="EMBL/GenBank/DDBJ databases">
        <title>Mycoplasma phocimorsus sp. nov., isolated from Scandinavian patients with seal finger or septic arthritis after contact with seals.</title>
        <authorList>
            <person name="Skafte-Holm A."/>
            <person name="Pedersen T.R."/>
            <person name="Froelund M."/>
            <person name="Stegger M."/>
            <person name="Qvortrup K."/>
            <person name="Michaels D.L."/>
            <person name="Brown D.R."/>
            <person name="Jensen J.S."/>
        </authorList>
    </citation>
    <scope>NUCLEOTIDE SEQUENCE</scope>
    <source>
        <strain evidence="6">M5725</strain>
    </source>
</reference>
<accession>A0AAJ1UWN6</accession>
<evidence type="ECO:0000313" key="7">
    <source>
        <dbReference type="Proteomes" id="UP001224428"/>
    </source>
</evidence>
<dbReference type="GO" id="GO:0019843">
    <property type="term" value="F:rRNA binding"/>
    <property type="evidence" value="ECO:0007669"/>
    <property type="project" value="UniProtKB-UniRule"/>
</dbReference>
<comment type="function">
    <text evidence="2 4">Binds together with bS18 to 16S ribosomal RNA.</text>
</comment>
<dbReference type="GO" id="GO:0003735">
    <property type="term" value="F:structural constituent of ribosome"/>
    <property type="evidence" value="ECO:0007669"/>
    <property type="project" value="InterPro"/>
</dbReference>
<dbReference type="NCBIfam" id="TIGR00166">
    <property type="entry name" value="S6"/>
    <property type="match status" value="1"/>
</dbReference>
<dbReference type="GO" id="GO:0006412">
    <property type="term" value="P:translation"/>
    <property type="evidence" value="ECO:0007669"/>
    <property type="project" value="UniProtKB-UniRule"/>
</dbReference>
<name>A0AAJ1UWN6_9MOLU</name>
<evidence type="ECO:0000256" key="3">
    <source>
        <dbReference type="ARBA" id="ARBA00035294"/>
    </source>
</evidence>
<organism evidence="6 7">
    <name type="scientific">Mycoplasma phocimorsus</name>
    <dbReference type="NCBI Taxonomy" id="3045839"/>
    <lineage>
        <taxon>Bacteria</taxon>
        <taxon>Bacillati</taxon>
        <taxon>Mycoplasmatota</taxon>
        <taxon>Mollicutes</taxon>
        <taxon>Mycoplasmataceae</taxon>
        <taxon>Mycoplasma</taxon>
    </lineage>
</organism>
<gene>
    <name evidence="4 6" type="primary">rpsF</name>
    <name evidence="6" type="ORF">QLQ80_00855</name>
</gene>
<dbReference type="HAMAP" id="MF_00360">
    <property type="entry name" value="Ribosomal_bS6"/>
    <property type="match status" value="1"/>
</dbReference>
<keyword evidence="4" id="KW-0694">RNA-binding</keyword>
<evidence type="ECO:0000256" key="5">
    <source>
        <dbReference type="SAM" id="MobiDB-lite"/>
    </source>
</evidence>
<comment type="similarity">
    <text evidence="1 4">Belongs to the bacterial ribosomal protein bS6 family.</text>
</comment>
<keyword evidence="4" id="KW-0687">Ribonucleoprotein</keyword>
<dbReference type="GO" id="GO:1990904">
    <property type="term" value="C:ribonucleoprotein complex"/>
    <property type="evidence" value="ECO:0007669"/>
    <property type="project" value="UniProtKB-KW"/>
</dbReference>
<proteinExistence type="inferred from homology"/>
<evidence type="ECO:0000256" key="2">
    <source>
        <dbReference type="ARBA" id="ARBA00035104"/>
    </source>
</evidence>
<comment type="caution">
    <text evidence="6">The sequence shown here is derived from an EMBL/GenBank/DDBJ whole genome shotgun (WGS) entry which is preliminary data.</text>
</comment>
<evidence type="ECO:0000256" key="1">
    <source>
        <dbReference type="ARBA" id="ARBA00009512"/>
    </source>
</evidence>
<dbReference type="Proteomes" id="UP001224428">
    <property type="component" value="Unassembled WGS sequence"/>
</dbReference>
<keyword evidence="4 6" id="KW-0689">Ribosomal protein</keyword>
<dbReference type="InterPro" id="IPR035980">
    <property type="entry name" value="Ribosomal_bS6_sf"/>
</dbReference>
<keyword evidence="4" id="KW-0699">rRNA-binding</keyword>
<dbReference type="Pfam" id="PF01250">
    <property type="entry name" value="Ribosomal_S6"/>
    <property type="match status" value="1"/>
</dbReference>
<dbReference type="InterPro" id="IPR000529">
    <property type="entry name" value="Ribosomal_bS6"/>
</dbReference>
<dbReference type="InterPro" id="IPR014717">
    <property type="entry name" value="Transl_elong_EF1B/ribsomal_bS6"/>
</dbReference>
<dbReference type="InterPro" id="IPR020814">
    <property type="entry name" value="Ribosomal_S6_plastid/chlpt"/>
</dbReference>
<evidence type="ECO:0000313" key="6">
    <source>
        <dbReference type="EMBL" id="MDJ1645640.1"/>
    </source>
</evidence>
<feature type="region of interest" description="Disordered" evidence="5">
    <location>
        <begin position="121"/>
        <end position="148"/>
    </location>
</feature>
<dbReference type="SUPFAM" id="SSF54995">
    <property type="entry name" value="Ribosomal protein S6"/>
    <property type="match status" value="1"/>
</dbReference>
<sequence length="148" mass="17460">MSKYEIMLMLDPKENIEFVSKLVEEVFTGKADKIEKLPFSELAYPVNKSTVATYILINISATGDEIKEFRRRANISKTVWRELIINLDKERGFAPKPKSKYKLWAEAKEEQKRNAFEALQAQRRAERAERMQQYKDRAEKAKREEQTK</sequence>
<protein>
    <recommendedName>
        <fullName evidence="3 4">Small ribosomal subunit protein bS6</fullName>
    </recommendedName>
</protein>
<dbReference type="GO" id="GO:0005840">
    <property type="term" value="C:ribosome"/>
    <property type="evidence" value="ECO:0007669"/>
    <property type="project" value="UniProtKB-KW"/>
</dbReference>
<evidence type="ECO:0000256" key="4">
    <source>
        <dbReference type="HAMAP-Rule" id="MF_00360"/>
    </source>
</evidence>
<dbReference type="RefSeq" id="WP_283823438.1">
    <property type="nucleotide sequence ID" value="NZ_JASDAY010000016.1"/>
</dbReference>
<feature type="compositionally biased region" description="Basic and acidic residues" evidence="5">
    <location>
        <begin position="123"/>
        <end position="148"/>
    </location>
</feature>
<dbReference type="CDD" id="cd00473">
    <property type="entry name" value="bS6"/>
    <property type="match status" value="1"/>
</dbReference>